<comment type="caution">
    <text evidence="2">The sequence shown here is derived from an EMBL/GenBank/DDBJ whole genome shotgun (WGS) entry which is preliminary data.</text>
</comment>
<organism evidence="2 3">
    <name type="scientific">Reticulomyxa filosa</name>
    <dbReference type="NCBI Taxonomy" id="46433"/>
    <lineage>
        <taxon>Eukaryota</taxon>
        <taxon>Sar</taxon>
        <taxon>Rhizaria</taxon>
        <taxon>Retaria</taxon>
        <taxon>Foraminifera</taxon>
        <taxon>Monothalamids</taxon>
        <taxon>Reticulomyxidae</taxon>
        <taxon>Reticulomyxa</taxon>
    </lineage>
</organism>
<gene>
    <name evidence="2" type="ORF">RFI_36955</name>
</gene>
<feature type="non-terminal residue" evidence="2">
    <location>
        <position position="1"/>
    </location>
</feature>
<feature type="region of interest" description="Disordered" evidence="1">
    <location>
        <begin position="1"/>
        <end position="34"/>
    </location>
</feature>
<evidence type="ECO:0000313" key="2">
    <source>
        <dbReference type="EMBL" id="ETO00485.1"/>
    </source>
</evidence>
<dbReference type="EMBL" id="ASPP01040893">
    <property type="protein sequence ID" value="ETO00485.1"/>
    <property type="molecule type" value="Genomic_DNA"/>
</dbReference>
<name>X6LIE7_RETFI</name>
<sequence length="173" mass="19231">FRGRQAKGKQFDPKAARAAKLRRGIETTSASGEKRESEAIRIIPLQGDIIVTKVTAKSVGKEEYIADVDSPRQDNGNDAKYKNDKESLLFAGAGYTVIGLQHGPGEQDLGLEIPNLQSKVVKRPRIDLVGRIGISPFEIRMHLSDKTNEQRDQRHDFDDNMCQGCKALDQVLE</sequence>
<proteinExistence type="predicted"/>
<evidence type="ECO:0000256" key="1">
    <source>
        <dbReference type="SAM" id="MobiDB-lite"/>
    </source>
</evidence>
<keyword evidence="3" id="KW-1185">Reference proteome</keyword>
<reference evidence="2 3" key="1">
    <citation type="journal article" date="2013" name="Curr. Biol.">
        <title>The Genome of the Foraminiferan Reticulomyxa filosa.</title>
        <authorList>
            <person name="Glockner G."/>
            <person name="Hulsmann N."/>
            <person name="Schleicher M."/>
            <person name="Noegel A.A."/>
            <person name="Eichinger L."/>
            <person name="Gallinger C."/>
            <person name="Pawlowski J."/>
            <person name="Sierra R."/>
            <person name="Euteneuer U."/>
            <person name="Pillet L."/>
            <person name="Moustafa A."/>
            <person name="Platzer M."/>
            <person name="Groth M."/>
            <person name="Szafranski K."/>
            <person name="Schliwa M."/>
        </authorList>
    </citation>
    <scope>NUCLEOTIDE SEQUENCE [LARGE SCALE GENOMIC DNA]</scope>
</reference>
<dbReference type="Proteomes" id="UP000023152">
    <property type="component" value="Unassembled WGS sequence"/>
</dbReference>
<dbReference type="AlphaFoldDB" id="X6LIE7"/>
<evidence type="ECO:0000313" key="3">
    <source>
        <dbReference type="Proteomes" id="UP000023152"/>
    </source>
</evidence>
<protein>
    <submittedName>
        <fullName evidence="2">Uncharacterized protein</fullName>
    </submittedName>
</protein>
<accession>X6LIE7</accession>